<evidence type="ECO:0000256" key="7">
    <source>
        <dbReference type="ARBA" id="ARBA00022958"/>
    </source>
</evidence>
<dbReference type="PRINTS" id="PR00169">
    <property type="entry name" value="KCHANNEL"/>
</dbReference>
<evidence type="ECO:0000256" key="12">
    <source>
        <dbReference type="SAM" id="Phobius"/>
    </source>
</evidence>
<dbReference type="InterPro" id="IPR027359">
    <property type="entry name" value="Volt_channel_dom_sf"/>
</dbReference>
<feature type="transmembrane region" description="Helical" evidence="12">
    <location>
        <begin position="197"/>
        <end position="220"/>
    </location>
</feature>
<reference evidence="15 16" key="1">
    <citation type="submission" date="2019-03" db="EMBL/GenBank/DDBJ databases">
        <authorList>
            <person name="Gaulin E."/>
            <person name="Dumas B."/>
        </authorList>
    </citation>
    <scope>NUCLEOTIDE SEQUENCE [LARGE SCALE GENOMIC DNA]</scope>
    <source>
        <strain evidence="15">CBS 568.67</strain>
    </source>
</reference>
<dbReference type="InterPro" id="IPR028325">
    <property type="entry name" value="VG_K_chnl"/>
</dbReference>
<dbReference type="Proteomes" id="UP000332933">
    <property type="component" value="Unassembled WGS sequence"/>
</dbReference>
<reference evidence="14" key="2">
    <citation type="submission" date="2019-06" db="EMBL/GenBank/DDBJ databases">
        <title>Genomics analysis of Aphanomyces spp. identifies a new class of oomycete effector associated with host adaptation.</title>
        <authorList>
            <person name="Gaulin E."/>
        </authorList>
    </citation>
    <scope>NUCLEOTIDE SEQUENCE</scope>
    <source>
        <strain evidence="14">CBS 578.67</strain>
    </source>
</reference>
<evidence type="ECO:0000256" key="1">
    <source>
        <dbReference type="ARBA" id="ARBA00004141"/>
    </source>
</evidence>
<evidence type="ECO:0000256" key="2">
    <source>
        <dbReference type="ARBA" id="ARBA00022448"/>
    </source>
</evidence>
<keyword evidence="9" id="KW-0406">Ion transport</keyword>
<dbReference type="PANTHER" id="PTHR11537:SF254">
    <property type="entry name" value="POTASSIUM VOLTAGE-GATED CHANNEL PROTEIN SHAB"/>
    <property type="match status" value="1"/>
</dbReference>
<evidence type="ECO:0000256" key="9">
    <source>
        <dbReference type="ARBA" id="ARBA00023065"/>
    </source>
</evidence>
<feature type="transmembrane region" description="Helical" evidence="12">
    <location>
        <begin position="381"/>
        <end position="405"/>
    </location>
</feature>
<dbReference type="GO" id="GO:0008076">
    <property type="term" value="C:voltage-gated potassium channel complex"/>
    <property type="evidence" value="ECO:0007669"/>
    <property type="project" value="InterPro"/>
</dbReference>
<keyword evidence="16" id="KW-1185">Reference proteome</keyword>
<dbReference type="InterPro" id="IPR018247">
    <property type="entry name" value="EF_Hand_1_Ca_BS"/>
</dbReference>
<organism evidence="15 16">
    <name type="scientific">Aphanomyces stellatus</name>
    <dbReference type="NCBI Taxonomy" id="120398"/>
    <lineage>
        <taxon>Eukaryota</taxon>
        <taxon>Sar</taxon>
        <taxon>Stramenopiles</taxon>
        <taxon>Oomycota</taxon>
        <taxon>Saprolegniomycetes</taxon>
        <taxon>Saprolegniales</taxon>
        <taxon>Verrucalvaceae</taxon>
        <taxon>Aphanomyces</taxon>
    </lineage>
</organism>
<feature type="domain" description="Ion transport" evidence="13">
    <location>
        <begin position="166"/>
        <end position="412"/>
    </location>
</feature>
<dbReference type="Gene3D" id="1.20.120.350">
    <property type="entry name" value="Voltage-gated potassium channels. Chain C"/>
    <property type="match status" value="1"/>
</dbReference>
<dbReference type="GO" id="GO:0001508">
    <property type="term" value="P:action potential"/>
    <property type="evidence" value="ECO:0007669"/>
    <property type="project" value="TreeGrafter"/>
</dbReference>
<evidence type="ECO:0000256" key="8">
    <source>
        <dbReference type="ARBA" id="ARBA00022989"/>
    </source>
</evidence>
<evidence type="ECO:0000256" key="3">
    <source>
        <dbReference type="ARBA" id="ARBA00022538"/>
    </source>
</evidence>
<sequence length="563" mass="62832">MSPAKRPWLEGAFHSKRRQFEARRGGMLSAAAAMPDTQSRNSTMPALSERAQVLSRLLERQTRKQTVTLGPGFSVPQSPKGGRRVRRDFVVAPIVPSSIHPKAIAVSPASHTATLGADVNLIPVTKSIAGTLPQAAASHTPQGRIKTLRGRVWALFHDTTSSFEARCLSTFILMTVTLSIVSYIVQTQPDLDGGTKAALSFVENVCIYIFTFDFVVRLVCTPKPKQFALDVFNWIDFVSIIPYYLELLVDAKPKAGMSLNVIRTMRLLRVARILKLSRYTSSLQIFLKALALSIKPLSMLVLLMSIAMVIFSTMLYFAEATDSLCRNPLYSKTCHPYANPSPTCCDLNPFTSIPATFWWCIVSMTTVGYGESVPVTPLGKVIASLTMMSGTVILALPISVIGANFQRIVKETSQDALQKHIQVVTNMDVIRREEMIQVLRGFEIVGDNVHIDPDELIALYDMNQSGSLEDEELENFRGDLTDLQHVIHHHAAHIVSPERERRLQRLSFRGSFKTNEQQSRQLEMIEQMIETRLLESEVRMEAKLHVVTKALLRLQAQLELVGD</sequence>
<accession>A0A485L0I0</accession>
<evidence type="ECO:0000256" key="10">
    <source>
        <dbReference type="ARBA" id="ARBA00023136"/>
    </source>
</evidence>
<keyword evidence="4 12" id="KW-0812">Transmembrane</keyword>
<evidence type="ECO:0000313" key="16">
    <source>
        <dbReference type="Proteomes" id="UP000332933"/>
    </source>
</evidence>
<dbReference type="EMBL" id="VJMH01005503">
    <property type="protein sequence ID" value="KAF0695144.1"/>
    <property type="molecule type" value="Genomic_DNA"/>
</dbReference>
<evidence type="ECO:0000256" key="6">
    <source>
        <dbReference type="ARBA" id="ARBA00022882"/>
    </source>
</evidence>
<dbReference type="EMBL" id="CAADRA010005524">
    <property type="protein sequence ID" value="VFT90871.1"/>
    <property type="molecule type" value="Genomic_DNA"/>
</dbReference>
<keyword evidence="11" id="KW-0407">Ion channel</keyword>
<proteinExistence type="predicted"/>
<keyword evidence="5" id="KW-0631">Potassium channel</keyword>
<dbReference type="PROSITE" id="PS00018">
    <property type="entry name" value="EF_HAND_1"/>
    <property type="match status" value="1"/>
</dbReference>
<feature type="transmembrane region" description="Helical" evidence="12">
    <location>
        <begin position="297"/>
        <end position="318"/>
    </location>
</feature>
<evidence type="ECO:0000259" key="13">
    <source>
        <dbReference type="Pfam" id="PF00520"/>
    </source>
</evidence>
<comment type="subcellular location">
    <subcellularLocation>
        <location evidence="1">Membrane</location>
        <topology evidence="1">Multi-pass membrane protein</topology>
    </subcellularLocation>
</comment>
<keyword evidence="8 12" id="KW-1133">Transmembrane helix</keyword>
<protein>
    <submittedName>
        <fullName evidence="15">Aste57867_14041 protein</fullName>
    </submittedName>
</protein>
<dbReference type="GO" id="GO:0005249">
    <property type="term" value="F:voltage-gated potassium channel activity"/>
    <property type="evidence" value="ECO:0007669"/>
    <property type="project" value="InterPro"/>
</dbReference>
<dbReference type="Gene3D" id="1.10.287.70">
    <property type="match status" value="1"/>
</dbReference>
<dbReference type="PANTHER" id="PTHR11537">
    <property type="entry name" value="VOLTAGE-GATED POTASSIUM CHANNEL"/>
    <property type="match status" value="1"/>
</dbReference>
<keyword evidence="6" id="KW-0851">Voltage-gated channel</keyword>
<evidence type="ECO:0000313" key="14">
    <source>
        <dbReference type="EMBL" id="KAF0695144.1"/>
    </source>
</evidence>
<dbReference type="InterPro" id="IPR005821">
    <property type="entry name" value="Ion_trans_dom"/>
</dbReference>
<dbReference type="SUPFAM" id="SSF81324">
    <property type="entry name" value="Voltage-gated potassium channels"/>
    <property type="match status" value="1"/>
</dbReference>
<dbReference type="Pfam" id="PF00520">
    <property type="entry name" value="Ion_trans"/>
    <property type="match status" value="1"/>
</dbReference>
<evidence type="ECO:0000313" key="15">
    <source>
        <dbReference type="EMBL" id="VFT90871.1"/>
    </source>
</evidence>
<dbReference type="AlphaFoldDB" id="A0A485L0I0"/>
<evidence type="ECO:0000256" key="4">
    <source>
        <dbReference type="ARBA" id="ARBA00022692"/>
    </source>
</evidence>
<name>A0A485L0I0_9STRA</name>
<keyword evidence="10 12" id="KW-0472">Membrane</keyword>
<evidence type="ECO:0000256" key="11">
    <source>
        <dbReference type="ARBA" id="ARBA00023303"/>
    </source>
</evidence>
<keyword evidence="2" id="KW-0813">Transport</keyword>
<evidence type="ECO:0000256" key="5">
    <source>
        <dbReference type="ARBA" id="ARBA00022826"/>
    </source>
</evidence>
<dbReference type="OrthoDB" id="415460at2759"/>
<gene>
    <name evidence="15" type="primary">Aste57867_14041</name>
    <name evidence="14" type="ORF">As57867_013990</name>
    <name evidence="15" type="ORF">ASTE57867_14041</name>
</gene>
<keyword evidence="3" id="KW-0633">Potassium transport</keyword>
<keyword evidence="7" id="KW-0630">Potassium</keyword>
<feature type="transmembrane region" description="Helical" evidence="12">
    <location>
        <begin position="167"/>
        <end position="185"/>
    </location>
</feature>